<dbReference type="InterPro" id="IPR012312">
    <property type="entry name" value="Hemerythrin-like"/>
</dbReference>
<gene>
    <name evidence="3" type="ORF">SAMN05216508_10211</name>
</gene>
<dbReference type="Proteomes" id="UP000198817">
    <property type="component" value="Unassembled WGS sequence"/>
</dbReference>
<dbReference type="Gene3D" id="3.30.450.20">
    <property type="entry name" value="PAS domain"/>
    <property type="match status" value="1"/>
</dbReference>
<evidence type="ECO:0000313" key="3">
    <source>
        <dbReference type="EMBL" id="SFU33186.1"/>
    </source>
</evidence>
<dbReference type="RefSeq" id="WP_090469592.1">
    <property type="nucleotide sequence ID" value="NZ_FOWF01000001.1"/>
</dbReference>
<proteinExistence type="predicted"/>
<feature type="compositionally biased region" description="Basic and acidic residues" evidence="1">
    <location>
        <begin position="313"/>
        <end position="326"/>
    </location>
</feature>
<dbReference type="STRING" id="155865.SAMN05216515_101156"/>
<dbReference type="Pfam" id="PF01814">
    <property type="entry name" value="Hemerythrin"/>
    <property type="match status" value="1"/>
</dbReference>
<dbReference type="InterPro" id="IPR035965">
    <property type="entry name" value="PAS-like_dom_sf"/>
</dbReference>
<dbReference type="Pfam" id="PF13596">
    <property type="entry name" value="PAS_10"/>
    <property type="match status" value="1"/>
</dbReference>
<name>A0A1I7FAV3_9FIRM</name>
<organism evidence="3 4">
    <name type="scientific">Eubacterium pyruvativorans</name>
    <dbReference type="NCBI Taxonomy" id="155865"/>
    <lineage>
        <taxon>Bacteria</taxon>
        <taxon>Bacillati</taxon>
        <taxon>Bacillota</taxon>
        <taxon>Clostridia</taxon>
        <taxon>Eubacteriales</taxon>
        <taxon>Eubacteriaceae</taxon>
        <taxon>Eubacterium</taxon>
    </lineage>
</organism>
<dbReference type="EMBL" id="FPBT01000002">
    <property type="protein sequence ID" value="SFU33186.1"/>
    <property type="molecule type" value="Genomic_DNA"/>
</dbReference>
<evidence type="ECO:0000259" key="2">
    <source>
        <dbReference type="Pfam" id="PF01814"/>
    </source>
</evidence>
<evidence type="ECO:0000313" key="4">
    <source>
        <dbReference type="Proteomes" id="UP000198817"/>
    </source>
</evidence>
<dbReference type="SUPFAM" id="SSF55785">
    <property type="entry name" value="PYP-like sensor domain (PAS domain)"/>
    <property type="match status" value="1"/>
</dbReference>
<dbReference type="AlphaFoldDB" id="A0A1I7FAV3"/>
<feature type="domain" description="Hemerythrin-like" evidence="2">
    <location>
        <begin position="9"/>
        <end position="127"/>
    </location>
</feature>
<reference evidence="3 4" key="1">
    <citation type="submission" date="2016-10" db="EMBL/GenBank/DDBJ databases">
        <authorList>
            <person name="de Groot N.N."/>
        </authorList>
    </citation>
    <scope>NUCLEOTIDE SEQUENCE [LARGE SCALE GENOMIC DNA]</scope>
    <source>
        <strain evidence="3 4">KHGC13</strain>
    </source>
</reference>
<accession>A0A1I7FAV3</accession>
<evidence type="ECO:0000256" key="1">
    <source>
        <dbReference type="SAM" id="MobiDB-lite"/>
    </source>
</evidence>
<dbReference type="OrthoDB" id="9769774at2"/>
<keyword evidence="4" id="KW-1185">Reference proteome</keyword>
<feature type="region of interest" description="Disordered" evidence="1">
    <location>
        <begin position="307"/>
        <end position="326"/>
    </location>
</feature>
<protein>
    <recommendedName>
        <fullName evidence="2">Hemerythrin-like domain-containing protein</fullName>
    </recommendedName>
</protein>
<sequence length="326" mass="37194">MKEKLIIRHPLEFLRKENEALLDLAAETASLTEDPDARAGQAAEHLRALRDVKAHYAKIEELLLPVLDQNGRGMQAADIWDGNDRIFHTLGRLAGSTDEASWDDARRQRIRDLLKDIRKTAEREETVFRFCMDHMDEAAWLAVYRDFPELGCSFLPSLPVWPEGDARLERTKNNGMELPDAPVTLPQGTFTLKQLAAVLDLLPIDLTFIDAEDRVRFFTEKTGVFARPLSALGRPVMQCHPPRVRPVVEGMLLQFRAGEADHMEMWIPRKEDPVYVRYQAVYDEAGKYIGTLEMVQCFGSYLPHLTGQKPKQKMPEAEPDRDGEGW</sequence>